<evidence type="ECO:0000313" key="3">
    <source>
        <dbReference type="Proteomes" id="UP000242815"/>
    </source>
</evidence>
<dbReference type="Proteomes" id="UP000242815">
    <property type="component" value="Unassembled WGS sequence"/>
</dbReference>
<gene>
    <name evidence="2" type="ORF">SAMN05216578_102213</name>
</gene>
<evidence type="ECO:0000313" key="2">
    <source>
        <dbReference type="EMBL" id="SFQ69549.1"/>
    </source>
</evidence>
<dbReference type="Pfam" id="PF01564">
    <property type="entry name" value="Spermine_synth"/>
    <property type="match status" value="1"/>
</dbReference>
<dbReference type="InterPro" id="IPR029063">
    <property type="entry name" value="SAM-dependent_MTases_sf"/>
</dbReference>
<dbReference type="Gene3D" id="3.40.50.150">
    <property type="entry name" value="Vaccinia Virus protein VP39"/>
    <property type="match status" value="1"/>
</dbReference>
<accession>A0A1I6ALM0</accession>
<protein>
    <submittedName>
        <fullName evidence="2">Spermidine synthase</fullName>
    </submittedName>
</protein>
<dbReference type="PANTHER" id="PTHR43317:SF1">
    <property type="entry name" value="THERMOSPERMINE SYNTHASE ACAULIS5"/>
    <property type="match status" value="1"/>
</dbReference>
<dbReference type="STRING" id="1002526.SAMN05216578_102213"/>
<keyword evidence="1" id="KW-0620">Polyamine biosynthesis</keyword>
<dbReference type="PANTHER" id="PTHR43317">
    <property type="entry name" value="THERMOSPERMINE SYNTHASE ACAULIS5"/>
    <property type="match status" value="1"/>
</dbReference>
<name>A0A1I6ALM0_9GAMM</name>
<dbReference type="EMBL" id="FOYD01000002">
    <property type="protein sequence ID" value="SFQ69549.1"/>
    <property type="molecule type" value="Genomic_DNA"/>
</dbReference>
<evidence type="ECO:0000256" key="1">
    <source>
        <dbReference type="ARBA" id="ARBA00023115"/>
    </source>
</evidence>
<sequence length="276" mass="31253">MTWFWLWWTRVCRFLMTGREALVVQRRDDYGALRITENSEGYRFLYFGSLTEQSCVFMPDPAWLEYDYTRAMQLANFWVPAPAQMTLLGLGGGALANSLLRHFDPQQVTAVELRREVVTLAREWLGLSEDPRLQVRIGCAERYIDSAAASCDLLFVDLYMEGGLSRLQLQSGFFHKCQQALRPGGVLVINQWQMGESGLPYGASLLNELFGDQYLQVQVEEGNILLFIPAAGQPPLNLDRPAMHDWAAGLQQRLGYSLQLYINNLHRAADVVAPAD</sequence>
<organism evidence="2 3">
    <name type="scientific">Halopseudomonas formosensis</name>
    <dbReference type="NCBI Taxonomy" id="1002526"/>
    <lineage>
        <taxon>Bacteria</taxon>
        <taxon>Pseudomonadati</taxon>
        <taxon>Pseudomonadota</taxon>
        <taxon>Gammaproteobacteria</taxon>
        <taxon>Pseudomonadales</taxon>
        <taxon>Pseudomonadaceae</taxon>
        <taxon>Halopseudomonas</taxon>
    </lineage>
</organism>
<dbReference type="OrthoDB" id="9069616at2"/>
<proteinExistence type="predicted"/>
<dbReference type="CDD" id="cd02440">
    <property type="entry name" value="AdoMet_MTases"/>
    <property type="match status" value="1"/>
</dbReference>
<dbReference type="GO" id="GO:0006596">
    <property type="term" value="P:polyamine biosynthetic process"/>
    <property type="evidence" value="ECO:0007669"/>
    <property type="project" value="UniProtKB-KW"/>
</dbReference>
<dbReference type="AlphaFoldDB" id="A0A1I6ALM0"/>
<dbReference type="SUPFAM" id="SSF53335">
    <property type="entry name" value="S-adenosyl-L-methionine-dependent methyltransferases"/>
    <property type="match status" value="1"/>
</dbReference>
<reference evidence="2 3" key="1">
    <citation type="submission" date="2016-10" db="EMBL/GenBank/DDBJ databases">
        <authorList>
            <person name="de Groot N.N."/>
        </authorList>
    </citation>
    <scope>NUCLEOTIDE SEQUENCE [LARGE SCALE GENOMIC DNA]</scope>
    <source>
        <strain evidence="2 3">JCM 18415</strain>
    </source>
</reference>